<keyword evidence="1" id="KW-0812">Transmembrane</keyword>
<dbReference type="EMBL" id="NPBV01000002">
    <property type="protein sequence ID" value="PAD22487.1"/>
    <property type="molecule type" value="Genomic_DNA"/>
</dbReference>
<gene>
    <name evidence="2" type="ORF">CHH64_01900</name>
</gene>
<organism evidence="2 3">
    <name type="scientific">Terribacillus saccharophilus</name>
    <dbReference type="NCBI Taxonomy" id="361277"/>
    <lineage>
        <taxon>Bacteria</taxon>
        <taxon>Bacillati</taxon>
        <taxon>Bacillota</taxon>
        <taxon>Bacilli</taxon>
        <taxon>Bacillales</taxon>
        <taxon>Bacillaceae</taxon>
        <taxon>Terribacillus</taxon>
    </lineage>
</organism>
<comment type="caution">
    <text evidence="2">The sequence shown here is derived from an EMBL/GenBank/DDBJ whole genome shotgun (WGS) entry which is preliminary data.</text>
</comment>
<evidence type="ECO:0000313" key="3">
    <source>
        <dbReference type="Proteomes" id="UP000216013"/>
    </source>
</evidence>
<name>A0A268AED9_9BACI</name>
<keyword evidence="1" id="KW-0472">Membrane</keyword>
<evidence type="ECO:0000313" key="2">
    <source>
        <dbReference type="EMBL" id="PAD22487.1"/>
    </source>
</evidence>
<evidence type="ECO:0000256" key="1">
    <source>
        <dbReference type="SAM" id="Phobius"/>
    </source>
</evidence>
<dbReference type="Proteomes" id="UP000216013">
    <property type="component" value="Unassembled WGS sequence"/>
</dbReference>
<evidence type="ECO:0008006" key="4">
    <source>
        <dbReference type="Google" id="ProtNLM"/>
    </source>
</evidence>
<dbReference type="Pfam" id="PF09911">
    <property type="entry name" value="DUF2140"/>
    <property type="match status" value="1"/>
</dbReference>
<keyword evidence="1" id="KW-1133">Transmembrane helix</keyword>
<dbReference type="AlphaFoldDB" id="A0A268AED9"/>
<protein>
    <recommendedName>
        <fullName evidence="4">DUF2140 domain-containing protein</fullName>
    </recommendedName>
</protein>
<feature type="transmembrane region" description="Helical" evidence="1">
    <location>
        <begin position="20"/>
        <end position="44"/>
    </location>
</feature>
<reference evidence="2 3" key="1">
    <citation type="submission" date="2017-07" db="EMBL/GenBank/DDBJ databases">
        <title>Isolation and whole genome analysis of endospore-forming bacteria from heroin.</title>
        <authorList>
            <person name="Kalinowski J."/>
            <person name="Ahrens B."/>
            <person name="Al-Dilaimi A."/>
            <person name="Winkler A."/>
            <person name="Wibberg D."/>
            <person name="Schleenbecker U."/>
            <person name="Ruckert C."/>
            <person name="Wolfel R."/>
            <person name="Grass G."/>
        </authorList>
    </citation>
    <scope>NUCLEOTIDE SEQUENCE [LARGE SCALE GENOMIC DNA]</scope>
    <source>
        <strain evidence="2 3">7528</strain>
    </source>
</reference>
<sequence length="212" mass="23978">MVENRKNESQPPKQRDWKKYFKILAIANGIILLLLLLLIFLPAFSPAPDPPKEAQFDSSDSSEFTISSTKANVNELINAYIDKELNDNSDNYSVVLGDDAVELSGGITAFGVRIPLQMTLEPQVQDNGDLLLVQRDISLGSLSLPNDKVLKYIDRYYKTPEWVTINPDEESIYVAVTQMELENNFHVEVEQFDLSNDNLSFKLYIPNDTFGL</sequence>
<dbReference type="OrthoDB" id="2412610at2"/>
<dbReference type="InterPro" id="IPR018672">
    <property type="entry name" value="DUF2140"/>
</dbReference>
<proteinExistence type="predicted"/>
<accession>A0A268AED9</accession>